<evidence type="ECO:0000313" key="4">
    <source>
        <dbReference type="Proteomes" id="UP001321475"/>
    </source>
</evidence>
<dbReference type="Proteomes" id="UP001321475">
    <property type="component" value="Chromosome"/>
</dbReference>
<dbReference type="InterPro" id="IPR000361">
    <property type="entry name" value="ATAP_core_dom"/>
</dbReference>
<evidence type="ECO:0000313" key="3">
    <source>
        <dbReference type="EMBL" id="BDZ41532.1"/>
    </source>
</evidence>
<reference evidence="4" key="1">
    <citation type="journal article" date="2019" name="Int. J. Syst. Evol. Microbiol.">
        <title>The Global Catalogue of Microorganisms (GCM) 10K type strain sequencing project: providing services to taxonomists for standard genome sequencing and annotation.</title>
        <authorList>
            <consortium name="The Broad Institute Genomics Platform"/>
            <consortium name="The Broad Institute Genome Sequencing Center for Infectious Disease"/>
            <person name="Wu L."/>
            <person name="Ma J."/>
        </authorList>
    </citation>
    <scope>NUCLEOTIDE SEQUENCE [LARGE SCALE GENOMIC DNA]</scope>
    <source>
        <strain evidence="4">NBRC 108565</strain>
    </source>
</reference>
<evidence type="ECO:0000259" key="2">
    <source>
        <dbReference type="Pfam" id="PF01521"/>
    </source>
</evidence>
<dbReference type="Gene3D" id="2.60.300.12">
    <property type="entry name" value="HesB-like domain"/>
    <property type="match status" value="1"/>
</dbReference>
<keyword evidence="4" id="KW-1185">Reference proteome</keyword>
<sequence length="96" mass="9714">MLTMTDSASTAVNDLTTQAGVPEGGGLRIAESAEQSGSFELALVPSPQPDDAVVENGDAKVFVETATVATLDNLQLDTDPNAQGPAFVLAPQQAAG</sequence>
<feature type="region of interest" description="Disordered" evidence="1">
    <location>
        <begin position="1"/>
        <end position="26"/>
    </location>
</feature>
<dbReference type="Pfam" id="PF01521">
    <property type="entry name" value="Fe-S_biosyn"/>
    <property type="match status" value="1"/>
</dbReference>
<dbReference type="EMBL" id="AP027729">
    <property type="protein sequence ID" value="BDZ41532.1"/>
    <property type="molecule type" value="Genomic_DNA"/>
</dbReference>
<evidence type="ECO:0000256" key="1">
    <source>
        <dbReference type="SAM" id="MobiDB-lite"/>
    </source>
</evidence>
<proteinExistence type="predicted"/>
<feature type="compositionally biased region" description="Polar residues" evidence="1">
    <location>
        <begin position="1"/>
        <end position="19"/>
    </location>
</feature>
<protein>
    <recommendedName>
        <fullName evidence="2">Core domain-containing protein</fullName>
    </recommendedName>
</protein>
<accession>A0ABM8G0I0</accession>
<gene>
    <name evidence="3" type="ORF">GCM10025865_08310</name>
</gene>
<dbReference type="SUPFAM" id="SSF89360">
    <property type="entry name" value="HesB-like domain"/>
    <property type="match status" value="1"/>
</dbReference>
<dbReference type="InterPro" id="IPR035903">
    <property type="entry name" value="HesB-like_dom_sf"/>
</dbReference>
<feature type="domain" description="Core" evidence="2">
    <location>
        <begin position="2"/>
        <end position="87"/>
    </location>
</feature>
<name>A0ABM8G0I0_9CELL</name>
<organism evidence="3 4">
    <name type="scientific">Paraoerskovia sediminicola</name>
    <dbReference type="NCBI Taxonomy" id="1138587"/>
    <lineage>
        <taxon>Bacteria</taxon>
        <taxon>Bacillati</taxon>
        <taxon>Actinomycetota</taxon>
        <taxon>Actinomycetes</taxon>
        <taxon>Micrococcales</taxon>
        <taxon>Cellulomonadaceae</taxon>
        <taxon>Paraoerskovia</taxon>
    </lineage>
</organism>